<protein>
    <submittedName>
        <fullName evidence="2">Uncharacterized protein</fullName>
    </submittedName>
</protein>
<feature type="compositionally biased region" description="Low complexity" evidence="1">
    <location>
        <begin position="89"/>
        <end position="104"/>
    </location>
</feature>
<evidence type="ECO:0000313" key="3">
    <source>
        <dbReference type="Proteomes" id="UP000758155"/>
    </source>
</evidence>
<feature type="region of interest" description="Disordered" evidence="1">
    <location>
        <begin position="135"/>
        <end position="243"/>
    </location>
</feature>
<dbReference type="OrthoDB" id="3790379at2759"/>
<feature type="compositionally biased region" description="Low complexity" evidence="1">
    <location>
        <begin position="522"/>
        <end position="546"/>
    </location>
</feature>
<sequence>MGDYHIRALSTPLTPNHIRPNQDRKPSRMTLPPDSTITQTHSEEEAENNDPFVTTPPRKTKTQASKPATLRSKANTPLHKRFLEEVTMSPGTTCTPPRTPSRSPTRNKKAGNQTLEVGQNGFYFSMEIPERKIVASRPASRAATPDVKTGRVTPSPEKRIGRLTPGTMTPGRLSPSPKKESKSEVKDTPTGGGRVRDILRKNLFGTPTKKVTKPGRREGESSGVNMSPSKDRGCQLQMTDGSGDEKTLEAAAGIASTQSVAHKPGPSAQPTASLSNSFSSPALQNADMSPTQDRTPEPAQRTAAPSAGTAGTAPQPDPRKVSASTPSNIGHLMANHSNKGAKVQALPATGGTELMPTPLRKMQEKLSLSSPYALRKEKSIEVSDTATTQRTGTTMPPVSTLAHNLAAMAGTTSLNAQACDRAERIPIAPSKKENAARKQNRLLRLLPSPITTPIPVMSSRSDTATTPSFPSPLSPSRPGLSSRSKSFGTPAHLRSSMQEDMFKVQESLKRSLGQEVFEKAASRPTTPMSPSAATSRPSTAATNRSTNRVKPAIRPLSVVGPPKPNATGTTQAVPRKPLTTAARKPRPKSMIVGSAKVLETLASQIDSPRERAKLRSTGAAAPIQQNKAAVPRPSTAPWMSRGSTQAATTRKPVGTQPTARTTKSPGSGGIYQPKRVTLPTPTAEPGPVKQRVVSAEVIADRVAAWNKEDSQQTAPKPVARFPVRTKSVKTLTKPDSKPAVKPAPKSAASPGLGRVSTPEPKAINNDSGTAESFTPPGFPTQLPMSPSKKLLVAPTTPAPSRGADKDARKQRLQKAHRNAPPNNVRNDHVGASSAAAQLRAARPVATPGETPANKRHTWVGGLDEEDPNRYRTPSREVQSRLDEAIDRKIQEDRRAAGWI</sequence>
<feature type="compositionally biased region" description="Low complexity" evidence="1">
    <location>
        <begin position="302"/>
        <end position="314"/>
    </location>
</feature>
<feature type="region of interest" description="Disordered" evidence="1">
    <location>
        <begin position="841"/>
        <end position="883"/>
    </location>
</feature>
<gene>
    <name evidence="2" type="ORF">E8E12_004428</name>
</gene>
<feature type="region of interest" description="Disordered" evidence="1">
    <location>
        <begin position="616"/>
        <end position="689"/>
    </location>
</feature>
<feature type="region of interest" description="Disordered" evidence="1">
    <location>
        <begin position="706"/>
        <end position="827"/>
    </location>
</feature>
<dbReference type="Proteomes" id="UP000758155">
    <property type="component" value="Unassembled WGS sequence"/>
</dbReference>
<evidence type="ECO:0000256" key="1">
    <source>
        <dbReference type="SAM" id="MobiDB-lite"/>
    </source>
</evidence>
<name>A0A9P4WKZ9_9PLEO</name>
<proteinExistence type="predicted"/>
<feature type="compositionally biased region" description="Low complexity" evidence="1">
    <location>
        <begin position="476"/>
        <end position="487"/>
    </location>
</feature>
<keyword evidence="3" id="KW-1185">Reference proteome</keyword>
<organism evidence="2 3">
    <name type="scientific">Didymella heteroderae</name>
    <dbReference type="NCBI Taxonomy" id="1769908"/>
    <lineage>
        <taxon>Eukaryota</taxon>
        <taxon>Fungi</taxon>
        <taxon>Dikarya</taxon>
        <taxon>Ascomycota</taxon>
        <taxon>Pezizomycotina</taxon>
        <taxon>Dothideomycetes</taxon>
        <taxon>Pleosporomycetidae</taxon>
        <taxon>Pleosporales</taxon>
        <taxon>Pleosporineae</taxon>
        <taxon>Didymellaceae</taxon>
        <taxon>Didymella</taxon>
    </lineage>
</organism>
<dbReference type="EMBL" id="SWKV01000059">
    <property type="protein sequence ID" value="KAF3035313.1"/>
    <property type="molecule type" value="Genomic_DNA"/>
</dbReference>
<feature type="region of interest" description="Disordered" evidence="1">
    <location>
        <begin position="520"/>
        <end position="587"/>
    </location>
</feature>
<dbReference type="AlphaFoldDB" id="A0A9P4WKZ9"/>
<feature type="region of interest" description="Disordered" evidence="1">
    <location>
        <begin position="442"/>
        <end position="490"/>
    </location>
</feature>
<feature type="compositionally biased region" description="Basic and acidic residues" evidence="1">
    <location>
        <begin position="177"/>
        <end position="187"/>
    </location>
</feature>
<comment type="caution">
    <text evidence="2">The sequence shown here is derived from an EMBL/GenBank/DDBJ whole genome shotgun (WGS) entry which is preliminary data.</text>
</comment>
<feature type="compositionally biased region" description="Polar residues" evidence="1">
    <location>
        <begin position="268"/>
        <end position="293"/>
    </location>
</feature>
<reference evidence="2" key="1">
    <citation type="submission" date="2019-04" db="EMBL/GenBank/DDBJ databases">
        <title>Sequencing of skin fungus with MAO and IRED activity.</title>
        <authorList>
            <person name="Marsaioli A.J."/>
            <person name="Bonatto J.M.C."/>
            <person name="Reis Junior O."/>
        </authorList>
    </citation>
    <scope>NUCLEOTIDE SEQUENCE</scope>
    <source>
        <strain evidence="2">28M1</strain>
    </source>
</reference>
<feature type="region of interest" description="Disordered" evidence="1">
    <location>
        <begin position="1"/>
        <end position="114"/>
    </location>
</feature>
<evidence type="ECO:0000313" key="2">
    <source>
        <dbReference type="EMBL" id="KAF3035313.1"/>
    </source>
</evidence>
<feature type="compositionally biased region" description="Polar residues" evidence="1">
    <location>
        <begin position="655"/>
        <end position="665"/>
    </location>
</feature>
<feature type="region of interest" description="Disordered" evidence="1">
    <location>
        <begin position="255"/>
        <end position="341"/>
    </location>
</feature>
<feature type="compositionally biased region" description="Low complexity" evidence="1">
    <location>
        <begin position="739"/>
        <end position="750"/>
    </location>
</feature>
<accession>A0A9P4WKZ9</accession>
<feature type="compositionally biased region" description="Basic and acidic residues" evidence="1">
    <location>
        <begin position="867"/>
        <end position="883"/>
    </location>
</feature>